<dbReference type="Proteomes" id="UP001548189">
    <property type="component" value="Unassembled WGS sequence"/>
</dbReference>
<keyword evidence="1" id="KW-1133">Transmembrane helix</keyword>
<evidence type="ECO:0000313" key="3">
    <source>
        <dbReference type="Proteomes" id="UP001548189"/>
    </source>
</evidence>
<keyword evidence="1" id="KW-0812">Transmembrane</keyword>
<feature type="transmembrane region" description="Helical" evidence="1">
    <location>
        <begin position="67"/>
        <end position="96"/>
    </location>
</feature>
<dbReference type="EMBL" id="JBEVCJ010000005">
    <property type="protein sequence ID" value="MET1254825.1"/>
    <property type="molecule type" value="Genomic_DNA"/>
</dbReference>
<evidence type="ECO:0000256" key="1">
    <source>
        <dbReference type="SAM" id="Phobius"/>
    </source>
</evidence>
<reference evidence="2 3" key="1">
    <citation type="submission" date="2024-06" db="EMBL/GenBank/DDBJ databases">
        <authorList>
            <person name="Li F."/>
        </authorList>
    </citation>
    <scope>NUCLEOTIDE SEQUENCE [LARGE SCALE GENOMIC DNA]</scope>
    <source>
        <strain evidence="2 3">GXAS 311</strain>
    </source>
</reference>
<sequence>MKLYPYRNIKTENLKTLLIVTRALGILGYLLVLISVGLLLASFFMGEETITKDIGSGIRFTTKTTDYSGLAIISSIWSIASALGIIAISGLCAAVVSCEYQYTSTNKI</sequence>
<feature type="transmembrane region" description="Helical" evidence="1">
    <location>
        <begin position="20"/>
        <end position="46"/>
    </location>
</feature>
<accession>A0ABV2BSA8</accession>
<gene>
    <name evidence="2" type="ORF">ABVT43_06800</name>
</gene>
<evidence type="ECO:0000313" key="2">
    <source>
        <dbReference type="EMBL" id="MET1254825.1"/>
    </source>
</evidence>
<proteinExistence type="predicted"/>
<comment type="caution">
    <text evidence="2">The sequence shown here is derived from an EMBL/GenBank/DDBJ whole genome shotgun (WGS) entry which is preliminary data.</text>
</comment>
<keyword evidence="3" id="KW-1185">Reference proteome</keyword>
<name>A0ABV2BSA8_9GAMM</name>
<protein>
    <submittedName>
        <fullName evidence="2">Uncharacterized protein</fullName>
    </submittedName>
</protein>
<organism evidence="2 3">
    <name type="scientific">Aliikangiella maris</name>
    <dbReference type="NCBI Taxonomy" id="3162458"/>
    <lineage>
        <taxon>Bacteria</taxon>
        <taxon>Pseudomonadati</taxon>
        <taxon>Pseudomonadota</taxon>
        <taxon>Gammaproteobacteria</taxon>
        <taxon>Oceanospirillales</taxon>
        <taxon>Pleioneaceae</taxon>
        <taxon>Aliikangiella</taxon>
    </lineage>
</organism>
<dbReference type="RefSeq" id="WP_353874438.1">
    <property type="nucleotide sequence ID" value="NZ_JBEVCJ010000005.1"/>
</dbReference>
<keyword evidence="1" id="KW-0472">Membrane</keyword>